<keyword evidence="4" id="KW-1185">Reference proteome</keyword>
<dbReference type="PANTHER" id="PTHR33055">
    <property type="entry name" value="TRANSPOSASE FOR INSERTION SEQUENCE ELEMENT IS1111A"/>
    <property type="match status" value="1"/>
</dbReference>
<evidence type="ECO:0000259" key="1">
    <source>
        <dbReference type="Pfam" id="PF01548"/>
    </source>
</evidence>
<dbReference type="RefSeq" id="WP_208151098.1">
    <property type="nucleotide sequence ID" value="NZ_JAGETV010000055.1"/>
</dbReference>
<dbReference type="Pfam" id="PF01548">
    <property type="entry name" value="DEDD_Tnp_IS110"/>
    <property type="match status" value="1"/>
</dbReference>
<gene>
    <name evidence="3" type="ORF">J3998_13025</name>
</gene>
<evidence type="ECO:0000313" key="3">
    <source>
        <dbReference type="EMBL" id="MBO1928490.1"/>
    </source>
</evidence>
<comment type="caution">
    <text evidence="3">The sequence shown here is derived from an EMBL/GenBank/DDBJ whole genome shotgun (WGS) entry which is preliminary data.</text>
</comment>
<accession>A0ABS3Q812</accession>
<proteinExistence type="predicted"/>
<feature type="domain" description="Transposase IS110-like N-terminal" evidence="1">
    <location>
        <begin position="7"/>
        <end position="145"/>
    </location>
</feature>
<evidence type="ECO:0000313" key="4">
    <source>
        <dbReference type="Proteomes" id="UP000664835"/>
    </source>
</evidence>
<dbReference type="NCBIfam" id="NF033542">
    <property type="entry name" value="transpos_IS110"/>
    <property type="match status" value="1"/>
</dbReference>
<reference evidence="3 4" key="1">
    <citation type="submission" date="2021-03" db="EMBL/GenBank/DDBJ databases">
        <title>Thiomicrorhabdus sp.nov.,novel sulfur-oxidizing bacteria isolated from coastal sediment.</title>
        <authorList>
            <person name="Liu X."/>
        </authorList>
    </citation>
    <scope>NUCLEOTIDE SEQUENCE [LARGE SCALE GENOMIC DNA]</scope>
    <source>
        <strain evidence="3 4">6S2-11</strain>
    </source>
</reference>
<dbReference type="InterPro" id="IPR002525">
    <property type="entry name" value="Transp_IS110-like_N"/>
</dbReference>
<dbReference type="Proteomes" id="UP000664835">
    <property type="component" value="Unassembled WGS sequence"/>
</dbReference>
<dbReference type="InterPro" id="IPR003346">
    <property type="entry name" value="Transposase_20"/>
</dbReference>
<sequence>MSQVIYGLDIGKSTFHLIGRDERGHQVIRKKFSRTKLLEFFTNHSPTIISLEACAGAHWLGRQLQSRQHQVKLLPPQYVKPYVKTNKNDFIDAAAIAEASTRADMRFVTVKTEHQQLLNVLYRIRQGYIRERTALMSRIGAILLEFGFSLPKGHAKMKELFFWLAKQPHELPPLLMHELMDLHEHYCRLNEKITEQDKKLKQHTEHQHQAVLLKSIPGVGEQVAAQCLANIVPSEFKNGRHLAAWIGLVPRQYSTGGKNKLLGISKRGNKTLRELLIHGARAMLSRPELARKAYGDWIIKLRERKPFNVALVALANKLARIIWSVMSKQEPFKVAQA</sequence>
<dbReference type="PANTHER" id="PTHR33055:SF3">
    <property type="entry name" value="PUTATIVE TRANSPOSASE FOR IS117-RELATED"/>
    <property type="match status" value="1"/>
</dbReference>
<dbReference type="EMBL" id="JAGETV010000055">
    <property type="protein sequence ID" value="MBO1928490.1"/>
    <property type="molecule type" value="Genomic_DNA"/>
</dbReference>
<organism evidence="3 4">
    <name type="scientific">Thiomicrorhabdus marina</name>
    <dbReference type="NCBI Taxonomy" id="2818442"/>
    <lineage>
        <taxon>Bacteria</taxon>
        <taxon>Pseudomonadati</taxon>
        <taxon>Pseudomonadota</taxon>
        <taxon>Gammaproteobacteria</taxon>
        <taxon>Thiotrichales</taxon>
        <taxon>Piscirickettsiaceae</taxon>
        <taxon>Thiomicrorhabdus</taxon>
    </lineage>
</organism>
<dbReference type="Pfam" id="PF02371">
    <property type="entry name" value="Transposase_20"/>
    <property type="match status" value="1"/>
</dbReference>
<dbReference type="InterPro" id="IPR047650">
    <property type="entry name" value="Transpos_IS110"/>
</dbReference>
<name>A0ABS3Q812_9GAMM</name>
<protein>
    <submittedName>
        <fullName evidence="3">IS110 family transposase</fullName>
    </submittedName>
</protein>
<feature type="domain" description="Transposase IS116/IS110/IS902 C-terminal" evidence="2">
    <location>
        <begin position="212"/>
        <end position="294"/>
    </location>
</feature>
<evidence type="ECO:0000259" key="2">
    <source>
        <dbReference type="Pfam" id="PF02371"/>
    </source>
</evidence>